<keyword evidence="1" id="KW-0808">Transferase</keyword>
<evidence type="ECO:0000256" key="2">
    <source>
        <dbReference type="ARBA" id="ARBA00022741"/>
    </source>
</evidence>
<dbReference type="PANTHER" id="PTHR42833:SF4">
    <property type="entry name" value="URIDYLATE KINASE PUMPKIN, CHLOROPLASTIC"/>
    <property type="match status" value="1"/>
</dbReference>
<proteinExistence type="predicted"/>
<evidence type="ECO:0000313" key="6">
    <source>
        <dbReference type="EMBL" id="BBI59422.1"/>
    </source>
</evidence>
<keyword evidence="3" id="KW-0418">Kinase</keyword>
<dbReference type="GO" id="GO:0005524">
    <property type="term" value="F:ATP binding"/>
    <property type="evidence" value="ECO:0007669"/>
    <property type="project" value="UniProtKB-KW"/>
</dbReference>
<evidence type="ECO:0008006" key="8">
    <source>
        <dbReference type="Google" id="ProtNLM"/>
    </source>
</evidence>
<evidence type="ECO:0000256" key="4">
    <source>
        <dbReference type="ARBA" id="ARBA00022840"/>
    </source>
</evidence>
<evidence type="ECO:0000313" key="7">
    <source>
        <dbReference type="Proteomes" id="UP000320231"/>
    </source>
</evidence>
<dbReference type="KEGG" id="hsr:HSBAA_07280"/>
<dbReference type="Proteomes" id="UP000320231">
    <property type="component" value="Chromosome"/>
</dbReference>
<keyword evidence="5" id="KW-0812">Transmembrane</keyword>
<dbReference type="EMBL" id="AP019514">
    <property type="protein sequence ID" value="BBI59422.1"/>
    <property type="molecule type" value="Genomic_DNA"/>
</dbReference>
<dbReference type="GO" id="GO:0033862">
    <property type="term" value="F:UMP kinase activity"/>
    <property type="evidence" value="ECO:0007669"/>
    <property type="project" value="TreeGrafter"/>
</dbReference>
<evidence type="ECO:0000256" key="1">
    <source>
        <dbReference type="ARBA" id="ARBA00022679"/>
    </source>
</evidence>
<sequence>MLKLSGEALMGEHDFGIDPKVLDRMALEIGQLVGIGVQVGIVIGGGNLFPRCGTQ</sequence>
<dbReference type="GO" id="GO:0005829">
    <property type="term" value="C:cytosol"/>
    <property type="evidence" value="ECO:0007669"/>
    <property type="project" value="TreeGrafter"/>
</dbReference>
<keyword evidence="5" id="KW-0472">Membrane</keyword>
<accession>A0A455U0J1</accession>
<protein>
    <recommendedName>
        <fullName evidence="8">Aspartate/glutamate/uridylate kinase domain-containing protein</fullName>
    </recommendedName>
</protein>
<gene>
    <name evidence="6" type="ORF">HSBAA_07280</name>
</gene>
<name>A0A455U0J1_9GAMM</name>
<dbReference type="InterPro" id="IPR036393">
    <property type="entry name" value="AceGlu_kinase-like_sf"/>
</dbReference>
<evidence type="ECO:0000256" key="5">
    <source>
        <dbReference type="SAM" id="Phobius"/>
    </source>
</evidence>
<dbReference type="AlphaFoldDB" id="A0A455U0J1"/>
<keyword evidence="5" id="KW-1133">Transmembrane helix</keyword>
<feature type="transmembrane region" description="Helical" evidence="5">
    <location>
        <begin position="29"/>
        <end position="49"/>
    </location>
</feature>
<dbReference type="Gene3D" id="3.40.1160.10">
    <property type="entry name" value="Acetylglutamate kinase-like"/>
    <property type="match status" value="1"/>
</dbReference>
<organism evidence="6 7">
    <name type="scientific">Vreelandella sulfidaeris</name>
    <dbReference type="NCBI Taxonomy" id="115553"/>
    <lineage>
        <taxon>Bacteria</taxon>
        <taxon>Pseudomonadati</taxon>
        <taxon>Pseudomonadota</taxon>
        <taxon>Gammaproteobacteria</taxon>
        <taxon>Oceanospirillales</taxon>
        <taxon>Halomonadaceae</taxon>
        <taxon>Vreelandella</taxon>
    </lineage>
</organism>
<evidence type="ECO:0000256" key="3">
    <source>
        <dbReference type="ARBA" id="ARBA00022777"/>
    </source>
</evidence>
<dbReference type="PANTHER" id="PTHR42833">
    <property type="entry name" value="URIDYLATE KINASE"/>
    <property type="match status" value="1"/>
</dbReference>
<dbReference type="SUPFAM" id="SSF53633">
    <property type="entry name" value="Carbamate kinase-like"/>
    <property type="match status" value="1"/>
</dbReference>
<keyword evidence="2" id="KW-0547">Nucleotide-binding</keyword>
<dbReference type="GO" id="GO:0006225">
    <property type="term" value="P:UDP biosynthetic process"/>
    <property type="evidence" value="ECO:0007669"/>
    <property type="project" value="TreeGrafter"/>
</dbReference>
<reference evidence="6 7" key="1">
    <citation type="journal article" date="2019" name="Microbiol. Resour. Announc.">
        <title>Complete Genome Sequence of Halomonas sulfidaeris Strain Esulfide1 Isolated from a Metal Sulfide Rock at a Depth of 2,200 Meters, Obtained Using Nanopore Sequencing.</title>
        <authorList>
            <person name="Saito M."/>
            <person name="Nishigata A."/>
            <person name="Galipon J."/>
            <person name="Arakawa K."/>
        </authorList>
    </citation>
    <scope>NUCLEOTIDE SEQUENCE [LARGE SCALE GENOMIC DNA]</scope>
    <source>
        <strain evidence="6 7">ATCC BAA-803</strain>
    </source>
</reference>
<keyword evidence="4" id="KW-0067">ATP-binding</keyword>